<proteinExistence type="predicted"/>
<dbReference type="Proteomes" id="UP000467322">
    <property type="component" value="Unassembled WGS sequence"/>
</dbReference>
<reference evidence="2 3" key="1">
    <citation type="submission" date="2019-12" db="EMBL/GenBank/DDBJ databases">
        <title>Maritimibacter sp. nov. sp. isolated from sea sand.</title>
        <authorList>
            <person name="Kim J."/>
            <person name="Jeong S.E."/>
            <person name="Jung H.S."/>
            <person name="Jeon C.O."/>
        </authorList>
    </citation>
    <scope>NUCLEOTIDE SEQUENCE [LARGE SCALE GENOMIC DNA]</scope>
    <source>
        <strain evidence="2 3">DP07</strain>
    </source>
</reference>
<keyword evidence="1" id="KW-0812">Transmembrane</keyword>
<accession>A0A845M209</accession>
<comment type="caution">
    <text evidence="2">The sequence shown here is derived from an EMBL/GenBank/DDBJ whole genome shotgun (WGS) entry which is preliminary data.</text>
</comment>
<gene>
    <name evidence="2" type="ORF">GQE99_13715</name>
</gene>
<keyword evidence="3" id="KW-1185">Reference proteome</keyword>
<evidence type="ECO:0000256" key="1">
    <source>
        <dbReference type="SAM" id="Phobius"/>
    </source>
</evidence>
<dbReference type="RefSeq" id="WP_161352197.1">
    <property type="nucleotide sequence ID" value="NZ_WTUX01000017.1"/>
</dbReference>
<evidence type="ECO:0000313" key="2">
    <source>
        <dbReference type="EMBL" id="MZR14075.1"/>
    </source>
</evidence>
<organism evidence="2 3">
    <name type="scientific">Maritimibacter harenae</name>
    <dbReference type="NCBI Taxonomy" id="2606218"/>
    <lineage>
        <taxon>Bacteria</taxon>
        <taxon>Pseudomonadati</taxon>
        <taxon>Pseudomonadota</taxon>
        <taxon>Alphaproteobacteria</taxon>
        <taxon>Rhodobacterales</taxon>
        <taxon>Roseobacteraceae</taxon>
        <taxon>Maritimibacter</taxon>
    </lineage>
</organism>
<dbReference type="InterPro" id="IPR045519">
    <property type="entry name" value="DUF6476"/>
</dbReference>
<keyword evidence="1" id="KW-0472">Membrane</keyword>
<dbReference type="Pfam" id="PF20082">
    <property type="entry name" value="DUF6476"/>
    <property type="match status" value="1"/>
</dbReference>
<keyword evidence="1" id="KW-1133">Transmembrane helix</keyword>
<name>A0A845M209_9RHOB</name>
<dbReference type="AlphaFoldDB" id="A0A845M209"/>
<sequence length="101" mass="10831">MDETPGPGVDTGLVRYLKWLVTTLTVTMIVGLVVLITLVVMRFNAPATVAMPETITLPEGVSARAVTRGPDWIGVVTDDDRFLVYAPDGTTLRQSVAIATD</sequence>
<evidence type="ECO:0000313" key="3">
    <source>
        <dbReference type="Proteomes" id="UP000467322"/>
    </source>
</evidence>
<dbReference type="EMBL" id="WTUX01000017">
    <property type="protein sequence ID" value="MZR14075.1"/>
    <property type="molecule type" value="Genomic_DNA"/>
</dbReference>
<feature type="transmembrane region" description="Helical" evidence="1">
    <location>
        <begin position="20"/>
        <end position="41"/>
    </location>
</feature>
<protein>
    <submittedName>
        <fullName evidence="2">Uncharacterized protein</fullName>
    </submittedName>
</protein>